<keyword evidence="2" id="KW-1185">Reference proteome</keyword>
<comment type="caution">
    <text evidence="1">The sequence shown here is derived from an EMBL/GenBank/DDBJ whole genome shotgun (WGS) entry which is preliminary data.</text>
</comment>
<gene>
    <name evidence="1" type="ORF">GLOIN_2v1871268</name>
</gene>
<sequence length="288" mass="34431">MSNMGDSVRTYSEEDFLQFISEEWESFLSYTTFQLGRFVENGFLKTLFDKNPQQPVDKAQLLVDMFGELTLWGKTIKLSLKRQHKYQTLRVKIVLNSFILPQFTKFWTTGLEGIPMRWFPASWTLRERKQREKFQAVIHDIPEDMMMNELWKQHKEAEKAYDRAVDEYKKATKVYYKSVLRIRNENIEKFFGKYDKACKKRHTRFAEMVAVEQAILRCSFVTRESDSGEPSLRRLLSQIEYNIDEWIKEVMWYLDIAYLKALDSKFSNESKCNEMLEDGICIRPSLYR</sequence>
<reference evidence="1 2" key="1">
    <citation type="journal article" date="2013" name="Proc. Natl. Acad. Sci. U.S.A.">
        <title>Genome of an arbuscular mycorrhizal fungus provides insight into the oldest plant symbiosis.</title>
        <authorList>
            <person name="Tisserant E."/>
            <person name="Malbreil M."/>
            <person name="Kuo A."/>
            <person name="Kohler A."/>
            <person name="Symeonidi A."/>
            <person name="Balestrini R."/>
            <person name="Charron P."/>
            <person name="Duensing N."/>
            <person name="Frei Dit Frey N."/>
            <person name="Gianinazzi-Pearson V."/>
            <person name="Gilbert L.B."/>
            <person name="Handa Y."/>
            <person name="Herr J.R."/>
            <person name="Hijri M."/>
            <person name="Koul R."/>
            <person name="Kawaguchi M."/>
            <person name="Krajinski F."/>
            <person name="Lammers P.J."/>
            <person name="Masclaux F.G."/>
            <person name="Murat C."/>
            <person name="Morin E."/>
            <person name="Ndikumana S."/>
            <person name="Pagni M."/>
            <person name="Petitpierre D."/>
            <person name="Requena N."/>
            <person name="Rosikiewicz P."/>
            <person name="Riley R."/>
            <person name="Saito K."/>
            <person name="San Clemente H."/>
            <person name="Shapiro H."/>
            <person name="van Tuinen D."/>
            <person name="Becard G."/>
            <person name="Bonfante P."/>
            <person name="Paszkowski U."/>
            <person name="Shachar-Hill Y.Y."/>
            <person name="Tuskan G.A."/>
            <person name="Young P.W."/>
            <person name="Sanders I.R."/>
            <person name="Henrissat B."/>
            <person name="Rensing S.A."/>
            <person name="Grigoriev I.V."/>
            <person name="Corradi N."/>
            <person name="Roux C."/>
            <person name="Martin F."/>
        </authorList>
    </citation>
    <scope>NUCLEOTIDE SEQUENCE [LARGE SCALE GENOMIC DNA]</scope>
    <source>
        <strain evidence="1 2">DAOM 197198</strain>
    </source>
</reference>
<evidence type="ECO:0000313" key="2">
    <source>
        <dbReference type="Proteomes" id="UP000018888"/>
    </source>
</evidence>
<dbReference type="VEuPathDB" id="FungiDB:RhiirFUN_000807"/>
<dbReference type="EMBL" id="AUPC02000039">
    <property type="protein sequence ID" value="POG77627.1"/>
    <property type="molecule type" value="Genomic_DNA"/>
</dbReference>
<proteinExistence type="predicted"/>
<dbReference type="AlphaFoldDB" id="A0A2P4QIZ8"/>
<accession>A0A2P4QIZ8</accession>
<organism evidence="1 2">
    <name type="scientific">Rhizophagus irregularis (strain DAOM 181602 / DAOM 197198 / MUCL 43194)</name>
    <name type="common">Arbuscular mycorrhizal fungus</name>
    <name type="synonym">Glomus intraradices</name>
    <dbReference type="NCBI Taxonomy" id="747089"/>
    <lineage>
        <taxon>Eukaryota</taxon>
        <taxon>Fungi</taxon>
        <taxon>Fungi incertae sedis</taxon>
        <taxon>Mucoromycota</taxon>
        <taxon>Glomeromycotina</taxon>
        <taxon>Glomeromycetes</taxon>
        <taxon>Glomerales</taxon>
        <taxon>Glomeraceae</taxon>
        <taxon>Rhizophagus</taxon>
    </lineage>
</organism>
<name>A0A2P4QIZ8_RHIID</name>
<reference evidence="1 2" key="2">
    <citation type="journal article" date="2018" name="New Phytol.">
        <title>High intraspecific genome diversity in the model arbuscular mycorrhizal symbiont Rhizophagus irregularis.</title>
        <authorList>
            <person name="Chen E.C.H."/>
            <person name="Morin E."/>
            <person name="Beaudet D."/>
            <person name="Noel J."/>
            <person name="Yildirir G."/>
            <person name="Ndikumana S."/>
            <person name="Charron P."/>
            <person name="St-Onge C."/>
            <person name="Giorgi J."/>
            <person name="Kruger M."/>
            <person name="Marton T."/>
            <person name="Ropars J."/>
            <person name="Grigoriev I.V."/>
            <person name="Hainaut M."/>
            <person name="Henrissat B."/>
            <person name="Roux C."/>
            <person name="Martin F."/>
            <person name="Corradi N."/>
        </authorList>
    </citation>
    <scope>NUCLEOTIDE SEQUENCE [LARGE SCALE GENOMIC DNA]</scope>
    <source>
        <strain evidence="1 2">DAOM 197198</strain>
    </source>
</reference>
<protein>
    <submittedName>
        <fullName evidence="1">Uncharacterized protein</fullName>
    </submittedName>
</protein>
<evidence type="ECO:0000313" key="1">
    <source>
        <dbReference type="EMBL" id="POG77627.1"/>
    </source>
</evidence>
<dbReference type="Proteomes" id="UP000018888">
    <property type="component" value="Unassembled WGS sequence"/>
</dbReference>